<evidence type="ECO:0000313" key="1">
    <source>
        <dbReference type="EMBL" id="TKV91130.1"/>
    </source>
</evidence>
<dbReference type="AlphaFoldDB" id="A0A4U6SRN1"/>
<gene>
    <name evidence="1" type="ORF">SEVIR_9G074650v2</name>
</gene>
<proteinExistence type="predicted"/>
<keyword evidence="2" id="KW-1185">Reference proteome</keyword>
<organism evidence="1 2">
    <name type="scientific">Setaria viridis</name>
    <name type="common">Green bristlegrass</name>
    <name type="synonym">Setaria italica subsp. viridis</name>
    <dbReference type="NCBI Taxonomy" id="4556"/>
    <lineage>
        <taxon>Eukaryota</taxon>
        <taxon>Viridiplantae</taxon>
        <taxon>Streptophyta</taxon>
        <taxon>Embryophyta</taxon>
        <taxon>Tracheophyta</taxon>
        <taxon>Spermatophyta</taxon>
        <taxon>Magnoliopsida</taxon>
        <taxon>Liliopsida</taxon>
        <taxon>Poales</taxon>
        <taxon>Poaceae</taxon>
        <taxon>PACMAD clade</taxon>
        <taxon>Panicoideae</taxon>
        <taxon>Panicodae</taxon>
        <taxon>Paniceae</taxon>
        <taxon>Cenchrinae</taxon>
        <taxon>Setaria</taxon>
    </lineage>
</organism>
<evidence type="ECO:0000313" key="2">
    <source>
        <dbReference type="Proteomes" id="UP000298652"/>
    </source>
</evidence>
<dbReference type="Proteomes" id="UP000298652">
    <property type="component" value="Chromosome 9"/>
</dbReference>
<reference evidence="1" key="1">
    <citation type="submission" date="2019-03" db="EMBL/GenBank/DDBJ databases">
        <title>WGS assembly of Setaria viridis.</title>
        <authorList>
            <person name="Huang P."/>
            <person name="Jenkins J."/>
            <person name="Grimwood J."/>
            <person name="Barry K."/>
            <person name="Healey A."/>
            <person name="Mamidi S."/>
            <person name="Sreedasyam A."/>
            <person name="Shu S."/>
            <person name="Feldman M."/>
            <person name="Wu J."/>
            <person name="Yu Y."/>
            <person name="Chen C."/>
            <person name="Johnson J."/>
            <person name="Rokhsar D."/>
            <person name="Baxter I."/>
            <person name="Schmutz J."/>
            <person name="Brutnell T."/>
            <person name="Kellogg E."/>
        </authorList>
    </citation>
    <scope>NUCLEOTIDE SEQUENCE [LARGE SCALE GENOMIC DNA]</scope>
</reference>
<dbReference type="Gramene" id="TKV91130">
    <property type="protein sequence ID" value="TKV91130"/>
    <property type="gene ID" value="SEVIR_9G074650v2"/>
</dbReference>
<name>A0A4U6SRN1_SETVI</name>
<accession>A0A4U6SRN1</accession>
<dbReference type="EMBL" id="CM016560">
    <property type="protein sequence ID" value="TKV91130.1"/>
    <property type="molecule type" value="Genomic_DNA"/>
</dbReference>
<sequence>MELLFSLHLLVLHYYIQACSPFVPLFTALLPGP</sequence>
<protein>
    <submittedName>
        <fullName evidence="1">Uncharacterized protein</fullName>
    </submittedName>
</protein>